<keyword evidence="7" id="KW-0131">Cell cycle</keyword>
<sequence length="1144" mass="127674">MPNFEFDSKDDDLPNLRSPNEREKRNFYTTSEHKESKMPGKVSSRSSRTSGSGARKSSTAEPSSRRSAAAKVSAPFVEIPEETPENELRTQISSIFRDSQRNTASHRKLVVNLRKIQEACCYEPTSKKNKTGAEDFDEGEFTYEFTRCVLRVMPIKKSESVGEKAIRFIGLFLRHANKKDNEMTPANEEEDGVLVETPSTRLTSHLMSTILPLLTAKEKFVRFRSTQLISHVINSLDSIDNDLFQQLRHGLLRRIHDKEAMVRVQVVLGLGRLAGNEAEGDADESDDESSGGLLVKLLAVLQNDPSADVRRSLLINLPILPNTLPYLLERARDQDPATRRALYSRLLPALGDFRHLSLSMREKLLRWGLRDRDENVRKAAGRLFRERWIEDCMASAAVETAEGEAVEESKVPNMEALLELLERIDVVNSGVENGVALEAMKGFWEGRPDFRDAVTFDDHFWDTLSAEAVFMARSFNDFCRNNGNSKYEDLIEEKMPEVTKLAFYLQRYTAVLVEALKSIATQEITEDVAEEEDTVEQEFIVEQLLHIARTLDYSDEVGRRKMFTLLRQHLAIPDLPEEVTKLTVEVLRGICAATPAGEREFCSIVLEAVADVHDTVMDEQDFEDAEESFHSTRSEVSDDDKPARRGKKKAPMTEEEEQEKAVHEIMVNMKCLQIVQCMLENVEGSLKENTDLVAMLNNLVVPAVRSHEAPVRERGLLCIGLCSLLDKSLAEENLALFIHFFSKGHSALQITALQILTDMLNQHGAQLLESNPTILTKVYLKALKSGAKDPEVQAAATVAVSKLLLGRVITDASPAIDDLLKTLVVLYFDPSTAHNQGVRQTLTYFLPVYCYSRAENQDRMRGVALDAMHKLFETQDDDEDAEAEMVGLGTIGAHLVDWTDPRKCYVPGNQLTLSDEAAKKAVNGDVHLDFAMDILERLNSSMRLEEKKTLTPLLAKLHISPASSEDKLRATYEEISEAVENKKLGLDATGRNALFKIHVTLGKIVNALAEKDVREESVLQGSVMRESVLGESVRGESAPLDASVGSNGSRAGSLGVQKTRGPEVIMKNPIKVESIEENEKEKVKDEAEAKAEAEAEDESEGTIVADQEGTIVPTNEEESLLEQQLQDSLVDSLLDDDGDIEMGM</sequence>
<organism evidence="10 11">
    <name type="scientific">Sclerotinia borealis (strain F-4128)</name>
    <dbReference type="NCBI Taxonomy" id="1432307"/>
    <lineage>
        <taxon>Eukaryota</taxon>
        <taxon>Fungi</taxon>
        <taxon>Dikarya</taxon>
        <taxon>Ascomycota</taxon>
        <taxon>Pezizomycotina</taxon>
        <taxon>Leotiomycetes</taxon>
        <taxon>Helotiales</taxon>
        <taxon>Sclerotiniaceae</taxon>
        <taxon>Sclerotinia</taxon>
    </lineage>
</organism>
<evidence type="ECO:0000256" key="6">
    <source>
        <dbReference type="ARBA" id="ARBA00023067"/>
    </source>
</evidence>
<dbReference type="InterPro" id="IPR011989">
    <property type="entry name" value="ARM-like"/>
</dbReference>
<evidence type="ECO:0000256" key="2">
    <source>
        <dbReference type="ARBA" id="ARBA00006533"/>
    </source>
</evidence>
<evidence type="ECO:0000256" key="8">
    <source>
        <dbReference type="SAM" id="MobiDB-lite"/>
    </source>
</evidence>
<dbReference type="Pfam" id="PF12719">
    <property type="entry name" value="Cnd3"/>
    <property type="match status" value="1"/>
</dbReference>
<evidence type="ECO:0000256" key="4">
    <source>
        <dbReference type="ARBA" id="ARBA00022618"/>
    </source>
</evidence>
<evidence type="ECO:0000313" key="11">
    <source>
        <dbReference type="Proteomes" id="UP000019487"/>
    </source>
</evidence>
<dbReference type="AlphaFoldDB" id="W9C9I0"/>
<accession>W9C9I0</accession>
<feature type="compositionally biased region" description="Basic and acidic residues" evidence="8">
    <location>
        <begin position="11"/>
        <end position="38"/>
    </location>
</feature>
<evidence type="ECO:0000256" key="1">
    <source>
        <dbReference type="ARBA" id="ARBA00004286"/>
    </source>
</evidence>
<dbReference type="SUPFAM" id="SSF48371">
    <property type="entry name" value="ARM repeat"/>
    <property type="match status" value="1"/>
</dbReference>
<feature type="compositionally biased region" description="Basic and acidic residues" evidence="8">
    <location>
        <begin position="627"/>
        <end position="643"/>
    </location>
</feature>
<dbReference type="InterPro" id="IPR025977">
    <property type="entry name" value="Cnd3_C"/>
</dbReference>
<keyword evidence="3" id="KW-0158">Chromosome</keyword>
<dbReference type="GO" id="GO:0051301">
    <property type="term" value="P:cell division"/>
    <property type="evidence" value="ECO:0007669"/>
    <property type="project" value="UniProtKB-KW"/>
</dbReference>
<dbReference type="PANTHER" id="PTHR14418:SF5">
    <property type="entry name" value="CONDENSIN COMPLEX SUBUNIT 3"/>
    <property type="match status" value="1"/>
</dbReference>
<keyword evidence="11" id="KW-1185">Reference proteome</keyword>
<proteinExistence type="inferred from homology"/>
<dbReference type="STRING" id="1432307.W9C9I0"/>
<protein>
    <submittedName>
        <fullName evidence="10">Condensin subunit Cnd3</fullName>
    </submittedName>
</protein>
<name>W9C9I0_SCLBF</name>
<dbReference type="OrthoDB" id="27187at2759"/>
<dbReference type="HOGENOM" id="CLU_004446_0_1_1"/>
<comment type="subcellular location">
    <subcellularLocation>
        <location evidence="1">Chromosome</location>
    </subcellularLocation>
</comment>
<dbReference type="GO" id="GO:0000793">
    <property type="term" value="C:condensed chromosome"/>
    <property type="evidence" value="ECO:0007669"/>
    <property type="project" value="TreeGrafter"/>
</dbReference>
<dbReference type="EMBL" id="AYSA01000322">
    <property type="protein sequence ID" value="ESZ93402.1"/>
    <property type="molecule type" value="Genomic_DNA"/>
</dbReference>
<reference evidence="10 11" key="1">
    <citation type="journal article" date="2014" name="Genome Announc.">
        <title>Draft genome sequence of Sclerotinia borealis, a psychrophilic plant pathogenic fungus.</title>
        <authorList>
            <person name="Mardanov A.V."/>
            <person name="Beletsky A.V."/>
            <person name="Kadnikov V.V."/>
            <person name="Ignatov A.N."/>
            <person name="Ravin N.V."/>
        </authorList>
    </citation>
    <scope>NUCLEOTIDE SEQUENCE [LARGE SCALE GENOMIC DNA]</scope>
    <source>
        <strain evidence="11">F-4157</strain>
    </source>
</reference>
<dbReference type="PANTHER" id="PTHR14418">
    <property type="entry name" value="CONDENSIN COMPLEX SUBUNIT 3-RELATED"/>
    <property type="match status" value="1"/>
</dbReference>
<dbReference type="Proteomes" id="UP000019487">
    <property type="component" value="Unassembled WGS sequence"/>
</dbReference>
<dbReference type="Gene3D" id="1.25.10.10">
    <property type="entry name" value="Leucine-rich Repeat Variant"/>
    <property type="match status" value="2"/>
</dbReference>
<evidence type="ECO:0000259" key="9">
    <source>
        <dbReference type="Pfam" id="PF12719"/>
    </source>
</evidence>
<keyword evidence="6" id="KW-0226">DNA condensation</keyword>
<feature type="region of interest" description="Disordered" evidence="8">
    <location>
        <begin position="1"/>
        <end position="85"/>
    </location>
</feature>
<dbReference type="FunFam" id="1.25.10.10:FF:000363">
    <property type="entry name" value="Nuclear condensin complex subunit 3"/>
    <property type="match status" value="1"/>
</dbReference>
<dbReference type="InterPro" id="IPR027165">
    <property type="entry name" value="CND3"/>
</dbReference>
<evidence type="ECO:0000256" key="7">
    <source>
        <dbReference type="ARBA" id="ARBA00023306"/>
    </source>
</evidence>
<dbReference type="InterPro" id="IPR016024">
    <property type="entry name" value="ARM-type_fold"/>
</dbReference>
<evidence type="ECO:0000256" key="3">
    <source>
        <dbReference type="ARBA" id="ARBA00022454"/>
    </source>
</evidence>
<gene>
    <name evidence="10" type="ORF">SBOR_6222</name>
</gene>
<feature type="region of interest" description="Disordered" evidence="8">
    <location>
        <begin position="621"/>
        <end position="657"/>
    </location>
</feature>
<keyword evidence="5" id="KW-0498">Mitosis</keyword>
<feature type="compositionally biased region" description="Basic and acidic residues" evidence="8">
    <location>
        <begin position="1076"/>
        <end position="1093"/>
    </location>
</feature>
<feature type="compositionally biased region" description="Low complexity" evidence="8">
    <location>
        <begin position="43"/>
        <end position="74"/>
    </location>
</feature>
<evidence type="ECO:0000256" key="5">
    <source>
        <dbReference type="ARBA" id="ARBA00022776"/>
    </source>
</evidence>
<keyword evidence="4" id="KW-0132">Cell division</keyword>
<dbReference type="GO" id="GO:0007076">
    <property type="term" value="P:mitotic chromosome condensation"/>
    <property type="evidence" value="ECO:0007669"/>
    <property type="project" value="InterPro"/>
</dbReference>
<evidence type="ECO:0000313" key="10">
    <source>
        <dbReference type="EMBL" id="ESZ93402.1"/>
    </source>
</evidence>
<feature type="domain" description="Nuclear condensin complex subunit 3 C-terminal" evidence="9">
    <location>
        <begin position="670"/>
        <end position="959"/>
    </location>
</feature>
<feature type="region of interest" description="Disordered" evidence="8">
    <location>
        <begin position="1076"/>
        <end position="1112"/>
    </location>
</feature>
<comment type="similarity">
    <text evidence="2">Belongs to the CND3 (condensin subunit 3) family.</text>
</comment>
<comment type="caution">
    <text evidence="10">The sequence shown here is derived from an EMBL/GenBank/DDBJ whole genome shotgun (WGS) entry which is preliminary data.</text>
</comment>
<dbReference type="GO" id="GO:0000796">
    <property type="term" value="C:condensin complex"/>
    <property type="evidence" value="ECO:0007669"/>
    <property type="project" value="InterPro"/>
</dbReference>